<feature type="transmembrane region" description="Helical" evidence="1">
    <location>
        <begin position="102"/>
        <end position="125"/>
    </location>
</feature>
<gene>
    <name evidence="2" type="ORF">GA0074695_1279</name>
</gene>
<dbReference type="AlphaFoldDB" id="A0A1C4VAL2"/>
<reference evidence="3" key="1">
    <citation type="submission" date="2016-06" db="EMBL/GenBank/DDBJ databases">
        <authorList>
            <person name="Varghese N."/>
            <person name="Submissions Spin"/>
        </authorList>
    </citation>
    <scope>NUCLEOTIDE SEQUENCE [LARGE SCALE GENOMIC DNA]</scope>
    <source>
        <strain evidence="3">DSM 43909</strain>
    </source>
</reference>
<dbReference type="Proteomes" id="UP000198242">
    <property type="component" value="Chromosome I"/>
</dbReference>
<protein>
    <recommendedName>
        <fullName evidence="4">Proteins of 100 residues with WXG</fullName>
    </recommendedName>
</protein>
<dbReference type="Gene3D" id="1.20.1260.20">
    <property type="entry name" value="PPE superfamily"/>
    <property type="match status" value="1"/>
</dbReference>
<evidence type="ECO:0000313" key="3">
    <source>
        <dbReference type="Proteomes" id="UP000198242"/>
    </source>
</evidence>
<evidence type="ECO:0000256" key="1">
    <source>
        <dbReference type="SAM" id="Phobius"/>
    </source>
</evidence>
<dbReference type="InterPro" id="IPR038332">
    <property type="entry name" value="PPE_sf"/>
</dbReference>
<feature type="transmembrane region" description="Helical" evidence="1">
    <location>
        <begin position="131"/>
        <end position="153"/>
    </location>
</feature>
<keyword evidence="3" id="KW-1185">Reference proteome</keyword>
<sequence>MAQVSSSAAAAKVALVEISIAAAVIPAAWPVAQIVYFNQCDPEALLATAKQWFELAEQLASARQGLDDAVAAVSPVQWSGEDRTAFGRHVQAYDVQVLGTQFVAVTVAVCLVAVGLVLLCLVIAYTVISTILFGFAVFIAAAAATVVGAPAAASAEATASSFAASALGVLKTIETAASVLGASSAAAIGTALAFDVGVQLGSGNTDVLKDLAQATVDGLDNVAAGFLSKLERDFVGYGIHNAGKHVAGSPNGPGYLMYGLFTQVAPAGDDGEGNTVYGTGGVVDNIWSRFLGNDAWNN</sequence>
<keyword evidence="1" id="KW-0812">Transmembrane</keyword>
<name>A0A1C4VAL2_MICVI</name>
<dbReference type="RefSeq" id="WP_089005393.1">
    <property type="nucleotide sequence ID" value="NZ_LT607411.1"/>
</dbReference>
<dbReference type="InterPro" id="IPR036689">
    <property type="entry name" value="ESAT-6-like_sf"/>
</dbReference>
<accession>A0A1C4VAL2</accession>
<evidence type="ECO:0008006" key="4">
    <source>
        <dbReference type="Google" id="ProtNLM"/>
    </source>
</evidence>
<keyword evidence="1" id="KW-1133">Transmembrane helix</keyword>
<dbReference type="SUPFAM" id="SSF140453">
    <property type="entry name" value="EsxAB dimer-like"/>
    <property type="match status" value="1"/>
</dbReference>
<organism evidence="2 3">
    <name type="scientific">Micromonospora viridifaciens</name>
    <dbReference type="NCBI Taxonomy" id="1881"/>
    <lineage>
        <taxon>Bacteria</taxon>
        <taxon>Bacillati</taxon>
        <taxon>Actinomycetota</taxon>
        <taxon>Actinomycetes</taxon>
        <taxon>Micromonosporales</taxon>
        <taxon>Micromonosporaceae</taxon>
        <taxon>Micromonospora</taxon>
    </lineage>
</organism>
<dbReference type="EMBL" id="LT607411">
    <property type="protein sequence ID" value="SCE80799.1"/>
    <property type="molecule type" value="Genomic_DNA"/>
</dbReference>
<dbReference type="OrthoDB" id="3474154at2"/>
<evidence type="ECO:0000313" key="2">
    <source>
        <dbReference type="EMBL" id="SCE80799.1"/>
    </source>
</evidence>
<proteinExistence type="predicted"/>
<keyword evidence="1" id="KW-0472">Membrane</keyword>